<proteinExistence type="predicted"/>
<evidence type="ECO:0000256" key="1">
    <source>
        <dbReference type="SAM" id="SignalP"/>
    </source>
</evidence>
<evidence type="ECO:0000313" key="2">
    <source>
        <dbReference type="EMBL" id="SDC45891.1"/>
    </source>
</evidence>
<dbReference type="STRING" id="1640674.SAMN05216323_103233"/>
<keyword evidence="1" id="KW-0732">Signal</keyword>
<evidence type="ECO:0008006" key="4">
    <source>
        <dbReference type="Google" id="ProtNLM"/>
    </source>
</evidence>
<accession>A0A1G6LRS8</accession>
<organism evidence="2 3">
    <name type="scientific">Williamwhitmania taraxaci</name>
    <dbReference type="NCBI Taxonomy" id="1640674"/>
    <lineage>
        <taxon>Bacteria</taxon>
        <taxon>Pseudomonadati</taxon>
        <taxon>Bacteroidota</taxon>
        <taxon>Bacteroidia</taxon>
        <taxon>Bacteroidales</taxon>
        <taxon>Williamwhitmaniaceae</taxon>
        <taxon>Williamwhitmania</taxon>
    </lineage>
</organism>
<name>A0A1G6LRS8_9BACT</name>
<feature type="signal peptide" evidence="1">
    <location>
        <begin position="1"/>
        <end position="21"/>
    </location>
</feature>
<feature type="chain" id="PRO_5011700842" description="Thioredoxin domain-containing protein" evidence="1">
    <location>
        <begin position="22"/>
        <end position="139"/>
    </location>
</feature>
<protein>
    <recommendedName>
        <fullName evidence="4">Thioredoxin domain-containing protein</fullName>
    </recommendedName>
</protein>
<sequence length="139" mass="15205">MKSFNILLTLALIVPVLSCSAQGKKVDEKVAPSSKIEAYYFHFNSRCVTCKTVEAQAKENLAVLCPEQMKAGTITFQSINLDDASSTAIAEKLKVSGQSLLLVKGAAQINITNEGFMYARSNPDKFKEIIKQKVDGMLK</sequence>
<reference evidence="2 3" key="1">
    <citation type="submission" date="2016-09" db="EMBL/GenBank/DDBJ databases">
        <authorList>
            <person name="Capua I."/>
            <person name="De Benedictis P."/>
            <person name="Joannis T."/>
            <person name="Lombin L.H."/>
            <person name="Cattoli G."/>
        </authorList>
    </citation>
    <scope>NUCLEOTIDE SEQUENCE [LARGE SCALE GENOMIC DNA]</scope>
    <source>
        <strain evidence="2 3">A7P-90m</strain>
    </source>
</reference>
<dbReference type="InterPro" id="IPR047698">
    <property type="entry name" value="ArsF-like"/>
</dbReference>
<dbReference type="Proteomes" id="UP000199452">
    <property type="component" value="Unassembled WGS sequence"/>
</dbReference>
<dbReference type="EMBL" id="FMYP01000032">
    <property type="protein sequence ID" value="SDC45891.1"/>
    <property type="molecule type" value="Genomic_DNA"/>
</dbReference>
<keyword evidence="3" id="KW-1185">Reference proteome</keyword>
<dbReference type="OrthoDB" id="5524063at2"/>
<dbReference type="AlphaFoldDB" id="A0A1G6LRS8"/>
<dbReference type="NCBIfam" id="NF040494">
    <property type="entry name" value="nitrored_ArsF"/>
    <property type="match status" value="1"/>
</dbReference>
<evidence type="ECO:0000313" key="3">
    <source>
        <dbReference type="Proteomes" id="UP000199452"/>
    </source>
</evidence>
<dbReference type="RefSeq" id="WP_092438389.1">
    <property type="nucleotide sequence ID" value="NZ_FMYP01000032.1"/>
</dbReference>
<gene>
    <name evidence="2" type="ORF">SAMN05216323_103233</name>
</gene>